<dbReference type="STRING" id="1805425.AUJ30_00475"/>
<keyword evidence="5" id="KW-0479">Metal-binding</keyword>
<comment type="similarity">
    <text evidence="3">Belongs to the FPG family.</text>
</comment>
<dbReference type="PROSITE" id="PS01242">
    <property type="entry name" value="ZF_FPG_1"/>
    <property type="match status" value="1"/>
</dbReference>
<dbReference type="InterPro" id="IPR010663">
    <property type="entry name" value="Znf_FPG/IleRS"/>
</dbReference>
<dbReference type="GO" id="GO:0140078">
    <property type="term" value="F:class I DNA-(apurinic or apyrimidinic site) endonuclease activity"/>
    <property type="evidence" value="ECO:0007669"/>
    <property type="project" value="UniProtKB-EC"/>
</dbReference>
<comment type="catalytic activity">
    <reaction evidence="15">
        <text>2'-deoxyribonucleotide-(2'-deoxyribose 5'-phosphate)-2'-deoxyribonucleotide-DNA = a 3'-end 2'-deoxyribonucleotide-(2,3-dehydro-2,3-deoxyribose 5'-phosphate)-DNA + a 5'-end 5'-phospho-2'-deoxyribonucleoside-DNA + H(+)</text>
        <dbReference type="Rhea" id="RHEA:66592"/>
        <dbReference type="Rhea" id="RHEA-COMP:13180"/>
        <dbReference type="Rhea" id="RHEA-COMP:16897"/>
        <dbReference type="Rhea" id="RHEA-COMP:17067"/>
        <dbReference type="ChEBI" id="CHEBI:15378"/>
        <dbReference type="ChEBI" id="CHEBI:136412"/>
        <dbReference type="ChEBI" id="CHEBI:157695"/>
        <dbReference type="ChEBI" id="CHEBI:167181"/>
        <dbReference type="EC" id="4.2.99.18"/>
    </reaction>
</comment>
<evidence type="ECO:0000256" key="16">
    <source>
        <dbReference type="PROSITE-ProRule" id="PRU00391"/>
    </source>
</evidence>
<comment type="caution">
    <text evidence="19">The sequence shown here is derived from an EMBL/GenBank/DDBJ whole genome shotgun (WGS) entry which is preliminary data.</text>
</comment>
<dbReference type="EMBL" id="MNWX01000007">
    <property type="protein sequence ID" value="OIO65783.1"/>
    <property type="molecule type" value="Genomic_DNA"/>
</dbReference>
<dbReference type="InterPro" id="IPR020629">
    <property type="entry name" value="FPG_Glyclase"/>
</dbReference>
<proteinExistence type="inferred from homology"/>
<dbReference type="GO" id="GO:0034039">
    <property type="term" value="F:8-oxo-7,8-dihydroguanine DNA N-glycosylase activity"/>
    <property type="evidence" value="ECO:0007669"/>
    <property type="project" value="TreeGrafter"/>
</dbReference>
<sequence length="281" mass="32218">MPELPEVETIRSQLEKLIVGKKITKVDVGLPRMVKLSLDKFRKIVVGAKIESIGRRAKILIFGLSNGWSMLIHLKLSGRLIFRKKGEILKDEDAKWNHLIYYFQDGSRLFHNDLRQFGYVKLIETDKLADFFKKEKLGPEPLKKYFTFEDFSAILKRKPKAKIKQFLMDQQNISGIGNIYSDEILFFAGVHPLRKISELKPKETKKTFQGIKKILTEALKLQGSSVDLYLNALGKEGEYVPRLKVYGREGEKCKKCGGVIQRLKIGGRSAHYCPSCQKVLN</sequence>
<evidence type="ECO:0000259" key="17">
    <source>
        <dbReference type="PROSITE" id="PS51066"/>
    </source>
</evidence>
<evidence type="ECO:0000256" key="4">
    <source>
        <dbReference type="ARBA" id="ARBA00011245"/>
    </source>
</evidence>
<dbReference type="Pfam" id="PF06831">
    <property type="entry name" value="H2TH"/>
    <property type="match status" value="1"/>
</dbReference>
<evidence type="ECO:0000256" key="8">
    <source>
        <dbReference type="ARBA" id="ARBA00022801"/>
    </source>
</evidence>
<evidence type="ECO:0000256" key="5">
    <source>
        <dbReference type="ARBA" id="ARBA00022723"/>
    </source>
</evidence>
<keyword evidence="7 16" id="KW-0863">Zinc-finger</keyword>
<dbReference type="InterPro" id="IPR035937">
    <property type="entry name" value="FPG_N"/>
</dbReference>
<comment type="catalytic activity">
    <reaction evidence="1">
        <text>Hydrolysis of DNA containing ring-opened 7-methylguanine residues, releasing 2,6-diamino-4-hydroxy-5-(N-methyl)formamidopyrimidine.</text>
        <dbReference type="EC" id="3.2.2.23"/>
    </reaction>
</comment>
<dbReference type="SMART" id="SM01232">
    <property type="entry name" value="H2TH"/>
    <property type="match status" value="1"/>
</dbReference>
<organism evidence="19 20">
    <name type="scientific">Candidatus Wolfebacteria bacterium CG1_02_39_135</name>
    <dbReference type="NCBI Taxonomy" id="1805425"/>
    <lineage>
        <taxon>Bacteria</taxon>
        <taxon>Candidatus Wolfeibacteriota</taxon>
    </lineage>
</organism>
<dbReference type="Pfam" id="PF06827">
    <property type="entry name" value="zf-FPG_IleRS"/>
    <property type="match status" value="1"/>
</dbReference>
<keyword evidence="13" id="KW-0511">Multifunctional enzyme</keyword>
<dbReference type="PANTHER" id="PTHR22993">
    <property type="entry name" value="FORMAMIDOPYRIMIDINE-DNA GLYCOSYLASE"/>
    <property type="match status" value="1"/>
</dbReference>
<comment type="subunit">
    <text evidence="4">Monomer.</text>
</comment>
<evidence type="ECO:0000256" key="14">
    <source>
        <dbReference type="ARBA" id="ARBA00023295"/>
    </source>
</evidence>
<evidence type="ECO:0000256" key="9">
    <source>
        <dbReference type="ARBA" id="ARBA00022833"/>
    </source>
</evidence>
<keyword evidence="9" id="KW-0862">Zinc</keyword>
<dbReference type="AlphaFoldDB" id="A0A1J4Y5G4"/>
<evidence type="ECO:0000256" key="15">
    <source>
        <dbReference type="ARBA" id="ARBA00044632"/>
    </source>
</evidence>
<evidence type="ECO:0000313" key="19">
    <source>
        <dbReference type="EMBL" id="OIO65783.1"/>
    </source>
</evidence>
<dbReference type="Gene3D" id="1.10.8.50">
    <property type="match status" value="1"/>
</dbReference>
<dbReference type="PROSITE" id="PS51068">
    <property type="entry name" value="FPG_CAT"/>
    <property type="match status" value="1"/>
</dbReference>
<dbReference type="InterPro" id="IPR015886">
    <property type="entry name" value="H2TH_FPG"/>
</dbReference>
<evidence type="ECO:0000313" key="20">
    <source>
        <dbReference type="Proteomes" id="UP000182693"/>
    </source>
</evidence>
<gene>
    <name evidence="19" type="ORF">AUJ30_00475</name>
</gene>
<dbReference type="GO" id="GO:0006284">
    <property type="term" value="P:base-excision repair"/>
    <property type="evidence" value="ECO:0007669"/>
    <property type="project" value="InterPro"/>
</dbReference>
<dbReference type="GO" id="GO:0008270">
    <property type="term" value="F:zinc ion binding"/>
    <property type="evidence" value="ECO:0007669"/>
    <property type="project" value="UniProtKB-KW"/>
</dbReference>
<evidence type="ECO:0000256" key="3">
    <source>
        <dbReference type="ARBA" id="ARBA00009409"/>
    </source>
</evidence>
<evidence type="ECO:0000256" key="11">
    <source>
        <dbReference type="ARBA" id="ARBA00023204"/>
    </source>
</evidence>
<dbReference type="PANTHER" id="PTHR22993:SF9">
    <property type="entry name" value="FORMAMIDOPYRIMIDINE-DNA GLYCOSYLASE"/>
    <property type="match status" value="1"/>
</dbReference>
<dbReference type="InterPro" id="IPR015887">
    <property type="entry name" value="DNA_glyclase_Znf_dom_DNA_BS"/>
</dbReference>
<accession>A0A1J4Y5G4</accession>
<dbReference type="InterPro" id="IPR010979">
    <property type="entry name" value="Ribosomal_uS13-like_H2TH"/>
</dbReference>
<dbReference type="GO" id="GO:0003684">
    <property type="term" value="F:damaged DNA binding"/>
    <property type="evidence" value="ECO:0007669"/>
    <property type="project" value="InterPro"/>
</dbReference>
<evidence type="ECO:0000256" key="2">
    <source>
        <dbReference type="ARBA" id="ARBA00001947"/>
    </source>
</evidence>
<keyword evidence="12" id="KW-0456">Lyase</keyword>
<dbReference type="CDD" id="cd08966">
    <property type="entry name" value="EcFpg-like_N"/>
    <property type="match status" value="1"/>
</dbReference>
<dbReference type="InterPro" id="IPR000214">
    <property type="entry name" value="Znf_DNA_glyclase/AP_lyase"/>
</dbReference>
<evidence type="ECO:0000256" key="1">
    <source>
        <dbReference type="ARBA" id="ARBA00001668"/>
    </source>
</evidence>
<dbReference type="NCBIfam" id="TIGR00577">
    <property type="entry name" value="fpg"/>
    <property type="match status" value="1"/>
</dbReference>
<comment type="cofactor">
    <cofactor evidence="2">
        <name>Zn(2+)</name>
        <dbReference type="ChEBI" id="CHEBI:29105"/>
    </cofactor>
</comment>
<keyword evidence="6" id="KW-0227">DNA damage</keyword>
<dbReference type="SMART" id="SM00898">
    <property type="entry name" value="Fapy_DNA_glyco"/>
    <property type="match status" value="1"/>
</dbReference>
<dbReference type="PROSITE" id="PS51066">
    <property type="entry name" value="ZF_FPG_2"/>
    <property type="match status" value="1"/>
</dbReference>
<feature type="domain" description="FPG-type" evidence="17">
    <location>
        <begin position="244"/>
        <end position="278"/>
    </location>
</feature>
<evidence type="ECO:0000256" key="10">
    <source>
        <dbReference type="ARBA" id="ARBA00023125"/>
    </source>
</evidence>
<dbReference type="Gene3D" id="3.20.190.10">
    <property type="entry name" value="MutM-like, N-terminal"/>
    <property type="match status" value="1"/>
</dbReference>
<keyword evidence="8" id="KW-0378">Hydrolase</keyword>
<dbReference type="SUPFAM" id="SSF46946">
    <property type="entry name" value="S13-like H2TH domain"/>
    <property type="match status" value="1"/>
</dbReference>
<protein>
    <submittedName>
        <fullName evidence="19">DNA-formamidopyrimidine glycosylase</fullName>
    </submittedName>
</protein>
<evidence type="ECO:0000256" key="6">
    <source>
        <dbReference type="ARBA" id="ARBA00022763"/>
    </source>
</evidence>
<dbReference type="InterPro" id="IPR012319">
    <property type="entry name" value="FPG_cat"/>
</dbReference>
<keyword evidence="14" id="KW-0326">Glycosidase</keyword>
<evidence type="ECO:0000256" key="13">
    <source>
        <dbReference type="ARBA" id="ARBA00023268"/>
    </source>
</evidence>
<dbReference type="FunFam" id="1.10.8.50:FF:000003">
    <property type="entry name" value="Formamidopyrimidine-DNA glycosylase"/>
    <property type="match status" value="1"/>
</dbReference>
<evidence type="ECO:0000259" key="18">
    <source>
        <dbReference type="PROSITE" id="PS51068"/>
    </source>
</evidence>
<name>A0A1J4Y5G4_9BACT</name>
<feature type="domain" description="Formamidopyrimidine-DNA glycosylase catalytic" evidence="18">
    <location>
        <begin position="2"/>
        <end position="118"/>
    </location>
</feature>
<dbReference type="Pfam" id="PF01149">
    <property type="entry name" value="Fapy_DNA_glyco"/>
    <property type="match status" value="1"/>
</dbReference>
<dbReference type="NCBIfam" id="NF002211">
    <property type="entry name" value="PRK01103.1"/>
    <property type="match status" value="1"/>
</dbReference>
<keyword evidence="10" id="KW-0238">DNA-binding</keyword>
<evidence type="ECO:0000256" key="7">
    <source>
        <dbReference type="ARBA" id="ARBA00022771"/>
    </source>
</evidence>
<evidence type="ECO:0000256" key="12">
    <source>
        <dbReference type="ARBA" id="ARBA00023239"/>
    </source>
</evidence>
<dbReference type="Proteomes" id="UP000182693">
    <property type="component" value="Unassembled WGS sequence"/>
</dbReference>
<keyword evidence="11" id="KW-0234">DNA repair</keyword>
<dbReference type="SUPFAM" id="SSF57716">
    <property type="entry name" value="Glucocorticoid receptor-like (DNA-binding domain)"/>
    <property type="match status" value="1"/>
</dbReference>
<reference evidence="19 20" key="1">
    <citation type="journal article" date="2016" name="Environ. Microbiol.">
        <title>Genomic resolution of a cold subsurface aquifer community provides metabolic insights for novel microbes adapted to high CO concentrations.</title>
        <authorList>
            <person name="Probst A.J."/>
            <person name="Castelle C.J."/>
            <person name="Singh A."/>
            <person name="Brown C.T."/>
            <person name="Anantharaman K."/>
            <person name="Sharon I."/>
            <person name="Hug L.A."/>
            <person name="Burstein D."/>
            <person name="Emerson J.B."/>
            <person name="Thomas B.C."/>
            <person name="Banfield J.F."/>
        </authorList>
    </citation>
    <scope>NUCLEOTIDE SEQUENCE [LARGE SCALE GENOMIC DNA]</scope>
    <source>
        <strain evidence="19">CG1_02_39_135</strain>
    </source>
</reference>
<dbReference type="SUPFAM" id="SSF81624">
    <property type="entry name" value="N-terminal domain of MutM-like DNA repair proteins"/>
    <property type="match status" value="1"/>
</dbReference>